<dbReference type="InterPro" id="IPR011050">
    <property type="entry name" value="Pectin_lyase_fold/virulence"/>
</dbReference>
<organism evidence="1 2">
    <name type="scientific">Shinella granuli</name>
    <dbReference type="NCBI Taxonomy" id="323621"/>
    <lineage>
        <taxon>Bacteria</taxon>
        <taxon>Pseudomonadati</taxon>
        <taxon>Pseudomonadota</taxon>
        <taxon>Alphaproteobacteria</taxon>
        <taxon>Hyphomicrobiales</taxon>
        <taxon>Rhizobiaceae</taxon>
        <taxon>Shinella</taxon>
    </lineage>
</organism>
<name>A0A4R2BWX6_SHIGR</name>
<dbReference type="SUPFAM" id="SSF51126">
    <property type="entry name" value="Pectin lyase-like"/>
    <property type="match status" value="1"/>
</dbReference>
<dbReference type="Gene3D" id="2.160.20.10">
    <property type="entry name" value="Single-stranded right-handed beta-helix, Pectin lyase-like"/>
    <property type="match status" value="1"/>
</dbReference>
<evidence type="ECO:0008006" key="3">
    <source>
        <dbReference type="Google" id="ProtNLM"/>
    </source>
</evidence>
<dbReference type="AlphaFoldDB" id="A0A4R2BWX6"/>
<gene>
    <name evidence="1" type="ORF">EV665_1547</name>
</gene>
<dbReference type="InterPro" id="IPR012334">
    <property type="entry name" value="Pectin_lyas_fold"/>
</dbReference>
<protein>
    <recommendedName>
        <fullName evidence="3">Parallel beta helix pectate lyase-like protein</fullName>
    </recommendedName>
</protein>
<dbReference type="RefSeq" id="WP_133037144.1">
    <property type="nucleotide sequence ID" value="NZ_BAABEI010000016.1"/>
</dbReference>
<keyword evidence="2" id="KW-1185">Reference proteome</keyword>
<proteinExistence type="predicted"/>
<evidence type="ECO:0000313" key="2">
    <source>
        <dbReference type="Proteomes" id="UP000295351"/>
    </source>
</evidence>
<dbReference type="Proteomes" id="UP000295351">
    <property type="component" value="Unassembled WGS sequence"/>
</dbReference>
<comment type="caution">
    <text evidence="1">The sequence shown here is derived from an EMBL/GenBank/DDBJ whole genome shotgun (WGS) entry which is preliminary data.</text>
</comment>
<accession>A0A4R2BWX6</accession>
<evidence type="ECO:0000313" key="1">
    <source>
        <dbReference type="EMBL" id="TCN31533.1"/>
    </source>
</evidence>
<dbReference type="EMBL" id="SLVX01000054">
    <property type="protein sequence ID" value="TCN31533.1"/>
    <property type="molecule type" value="Genomic_DNA"/>
</dbReference>
<sequence>MKTVGYPRLLGLLSLFTVLLPLPAWAERAPVCKLEQFETFSKNNRPGKQISVDCSLTLPKNFEIFANIVFEGSKANGAVLDCNGGTIDVSGEKSRVGRTAIIVRSVQRKDGTWDAPEDVAIRNCVIKGFLRVYGLDENANGPNMKASSRNPDHTKFAQAAAPKRTTFENLTIVAPRGIPLYVGPGAMWTKLLNSRIEGDSGATAIYLDAESGRSLIKDNVFRIRTESRELIAIDGSTRNRIIGNTFQDPVNGGIFVYRNCGEGGVIRHQTPNFNIISDNSFVYRNGAGKKPAVWLNSRNGKQRYCFIDRRYDFGSSKSPLDFAKKNVVSMNRIVGGELELIRNNDATNQVYGNVTE</sequence>
<reference evidence="1 2" key="1">
    <citation type="submission" date="2019-03" db="EMBL/GenBank/DDBJ databases">
        <title>Genomic Encyclopedia of Type Strains, Phase IV (KMG-IV): sequencing the most valuable type-strain genomes for metagenomic binning, comparative biology and taxonomic classification.</title>
        <authorList>
            <person name="Goeker M."/>
        </authorList>
    </citation>
    <scope>NUCLEOTIDE SEQUENCE [LARGE SCALE GENOMIC DNA]</scope>
    <source>
        <strain evidence="1 2">DSM 18401</strain>
    </source>
</reference>